<sequence length="126" mass="14494">MSSGTPAAAPVAQPVAATAPTKHLGMRKNVLGKQWHEPKKAFRPGSGLTSYEKRNKERIARATMKAKEKELKDEKEAARQARIKAIRDKKAAKEEKERYEKLAEKMHKKRVERLKRKEKRNKLLHT</sequence>
<proteinExistence type="inferred from homology"/>
<dbReference type="VEuPathDB" id="FungiDB:SPBR_08746"/>
<dbReference type="Proteomes" id="UP000031575">
    <property type="component" value="Unassembled WGS sequence"/>
</dbReference>
<feature type="region of interest" description="Disordered" evidence="9">
    <location>
        <begin position="1"/>
        <end position="50"/>
    </location>
</feature>
<dbReference type="GO" id="GO:0006364">
    <property type="term" value="P:rRNA processing"/>
    <property type="evidence" value="ECO:0007669"/>
    <property type="project" value="UniProtKB-UniRule"/>
</dbReference>
<feature type="compositionally biased region" description="Low complexity" evidence="9">
    <location>
        <begin position="1"/>
        <end position="21"/>
    </location>
</feature>
<comment type="similarity">
    <text evidence="3 8">Belongs to the CGR1 family.</text>
</comment>
<reference evidence="10 11" key="1">
    <citation type="journal article" date="2014" name="BMC Genomics">
        <title>Comparative genomics of the major fungal agents of human and animal Sporotrichosis: Sporothrix schenckii and Sporothrix brasiliensis.</title>
        <authorList>
            <person name="Teixeira M.M."/>
            <person name="de Almeida L.G."/>
            <person name="Kubitschek-Barreira P."/>
            <person name="Alves F.L."/>
            <person name="Kioshima E.S."/>
            <person name="Abadio A.K."/>
            <person name="Fernandes L."/>
            <person name="Derengowski L.S."/>
            <person name="Ferreira K.S."/>
            <person name="Souza R.C."/>
            <person name="Ruiz J.C."/>
            <person name="de Andrade N.C."/>
            <person name="Paes H.C."/>
            <person name="Nicola A.M."/>
            <person name="Albuquerque P."/>
            <person name="Gerber A.L."/>
            <person name="Martins V.P."/>
            <person name="Peconick L.D."/>
            <person name="Neto A.V."/>
            <person name="Chaucanez C.B."/>
            <person name="Silva P.A."/>
            <person name="Cunha O.L."/>
            <person name="de Oliveira F.F."/>
            <person name="dos Santos T.C."/>
            <person name="Barros A.L."/>
            <person name="Soares M.A."/>
            <person name="de Oliveira L.M."/>
            <person name="Marini M.M."/>
            <person name="Villalobos-Duno H."/>
            <person name="Cunha M.M."/>
            <person name="de Hoog S."/>
            <person name="da Silveira J.F."/>
            <person name="Henrissat B."/>
            <person name="Nino-Vega G.A."/>
            <person name="Cisalpino P.S."/>
            <person name="Mora-Montes H.M."/>
            <person name="Almeida S.R."/>
            <person name="Stajich J.E."/>
            <person name="Lopes-Bezerra L.M."/>
            <person name="Vasconcelos A.T."/>
            <person name="Felipe M.S."/>
        </authorList>
    </citation>
    <scope>NUCLEOTIDE SEQUENCE [LARGE SCALE GENOMIC DNA]</scope>
    <source>
        <strain evidence="10 11">5110</strain>
    </source>
</reference>
<dbReference type="RefSeq" id="XP_040614619.1">
    <property type="nucleotide sequence ID" value="XM_040766984.1"/>
</dbReference>
<dbReference type="EMBL" id="AWTV01000011">
    <property type="protein sequence ID" value="KIH86609.1"/>
    <property type="molecule type" value="Genomic_DNA"/>
</dbReference>
<evidence type="ECO:0000256" key="7">
    <source>
        <dbReference type="ARBA" id="ARBA00023242"/>
    </source>
</evidence>
<dbReference type="Pfam" id="PF03879">
    <property type="entry name" value="Cgr1"/>
    <property type="match status" value="1"/>
</dbReference>
<evidence type="ECO:0000256" key="9">
    <source>
        <dbReference type="SAM" id="MobiDB-lite"/>
    </source>
</evidence>
<evidence type="ECO:0000256" key="6">
    <source>
        <dbReference type="ARBA" id="ARBA00023054"/>
    </source>
</evidence>
<comment type="function">
    <text evidence="1 8">Involved in nucleolar integrity and required for processing of the pre-rRNA for the 60S ribosome subunit.</text>
</comment>
<dbReference type="InterPro" id="IPR005579">
    <property type="entry name" value="Cgr1-like"/>
</dbReference>
<evidence type="ECO:0000256" key="4">
    <source>
        <dbReference type="ARBA" id="ARBA00022517"/>
    </source>
</evidence>
<accession>A0A0C2EKK2</accession>
<dbReference type="GeneID" id="63681905"/>
<feature type="compositionally biased region" description="Basic and acidic residues" evidence="9">
    <location>
        <begin position="87"/>
        <end position="105"/>
    </location>
</feature>
<evidence type="ECO:0000313" key="10">
    <source>
        <dbReference type="EMBL" id="KIH86609.1"/>
    </source>
</evidence>
<evidence type="ECO:0000256" key="2">
    <source>
        <dbReference type="ARBA" id="ARBA00004604"/>
    </source>
</evidence>
<name>A0A0C2EKK2_9PEZI</name>
<keyword evidence="7 8" id="KW-0539">Nucleus</keyword>
<keyword evidence="11" id="KW-1185">Reference proteome</keyword>
<evidence type="ECO:0000313" key="11">
    <source>
        <dbReference type="Proteomes" id="UP000031575"/>
    </source>
</evidence>
<comment type="subcellular location">
    <subcellularLocation>
        <location evidence="2 8">Nucleus</location>
        <location evidence="2 8">Nucleolus</location>
    </subcellularLocation>
</comment>
<dbReference type="AlphaFoldDB" id="A0A0C2EKK2"/>
<feature type="compositionally biased region" description="Basic residues" evidence="9">
    <location>
        <begin position="106"/>
        <end position="126"/>
    </location>
</feature>
<evidence type="ECO:0000256" key="8">
    <source>
        <dbReference type="RuleBase" id="RU363084"/>
    </source>
</evidence>
<protein>
    <recommendedName>
        <fullName evidence="8">rRNA-processing protein</fullName>
    </recommendedName>
</protein>
<organism evidence="10 11">
    <name type="scientific">Sporothrix brasiliensis 5110</name>
    <dbReference type="NCBI Taxonomy" id="1398154"/>
    <lineage>
        <taxon>Eukaryota</taxon>
        <taxon>Fungi</taxon>
        <taxon>Dikarya</taxon>
        <taxon>Ascomycota</taxon>
        <taxon>Pezizomycotina</taxon>
        <taxon>Sordariomycetes</taxon>
        <taxon>Sordariomycetidae</taxon>
        <taxon>Ophiostomatales</taxon>
        <taxon>Ophiostomataceae</taxon>
        <taxon>Sporothrix</taxon>
    </lineage>
</organism>
<comment type="caution">
    <text evidence="10">The sequence shown here is derived from an EMBL/GenBank/DDBJ whole genome shotgun (WGS) entry which is preliminary data.</text>
</comment>
<evidence type="ECO:0000256" key="5">
    <source>
        <dbReference type="ARBA" id="ARBA00022552"/>
    </source>
</evidence>
<keyword evidence="4 8" id="KW-0690">Ribosome biogenesis</keyword>
<dbReference type="GO" id="GO:0005730">
    <property type="term" value="C:nucleolus"/>
    <property type="evidence" value="ECO:0007669"/>
    <property type="project" value="UniProtKB-SubCell"/>
</dbReference>
<dbReference type="HOGENOM" id="CLU_125051_0_0_1"/>
<keyword evidence="6" id="KW-0175">Coiled coil</keyword>
<evidence type="ECO:0000256" key="1">
    <source>
        <dbReference type="ARBA" id="ARBA00004090"/>
    </source>
</evidence>
<gene>
    <name evidence="10" type="ORF">SPBR_08746</name>
</gene>
<keyword evidence="5 8" id="KW-0698">rRNA processing</keyword>
<evidence type="ECO:0000256" key="3">
    <source>
        <dbReference type="ARBA" id="ARBA00007869"/>
    </source>
</evidence>
<feature type="region of interest" description="Disordered" evidence="9">
    <location>
        <begin position="87"/>
        <end position="126"/>
    </location>
</feature>
<dbReference type="OrthoDB" id="3942380at2759"/>